<dbReference type="InterPro" id="IPR045851">
    <property type="entry name" value="AMP-bd_C_sf"/>
</dbReference>
<comment type="catalytic activity">
    <reaction evidence="5">
        <text>octanoate + ATP + CoA = octanoyl-CoA + AMP + diphosphate</text>
        <dbReference type="Rhea" id="RHEA:33631"/>
        <dbReference type="ChEBI" id="CHEBI:25646"/>
        <dbReference type="ChEBI" id="CHEBI:30616"/>
        <dbReference type="ChEBI" id="CHEBI:33019"/>
        <dbReference type="ChEBI" id="CHEBI:57287"/>
        <dbReference type="ChEBI" id="CHEBI:57386"/>
        <dbReference type="ChEBI" id="CHEBI:456215"/>
    </reaction>
</comment>
<proteinExistence type="inferred from homology"/>
<keyword evidence="2" id="KW-0436">Ligase</keyword>
<comment type="function">
    <text evidence="3">Acyl-CoA synthases catalyze the initial reaction in fatty acid metabolism, by forming a thioester with CoA. Has some preference toward medium-chain substrates. Plays a role in adipocyte differentiation.</text>
</comment>
<keyword evidence="9" id="KW-1185">Reference proteome</keyword>
<evidence type="ECO:0000256" key="5">
    <source>
        <dbReference type="ARBA" id="ARBA00047319"/>
    </source>
</evidence>
<dbReference type="GO" id="GO:0006631">
    <property type="term" value="P:fatty acid metabolic process"/>
    <property type="evidence" value="ECO:0007669"/>
    <property type="project" value="TreeGrafter"/>
</dbReference>
<evidence type="ECO:0000256" key="6">
    <source>
        <dbReference type="ARBA" id="ARBA00048277"/>
    </source>
</evidence>
<comment type="catalytic activity">
    <reaction evidence="6">
        <text>a medium-chain fatty acid + ATP + CoA = a medium-chain fatty acyl-CoA + AMP + diphosphate</text>
        <dbReference type="Rhea" id="RHEA:48340"/>
        <dbReference type="ChEBI" id="CHEBI:30616"/>
        <dbReference type="ChEBI" id="CHEBI:33019"/>
        <dbReference type="ChEBI" id="CHEBI:57287"/>
        <dbReference type="ChEBI" id="CHEBI:59558"/>
        <dbReference type="ChEBI" id="CHEBI:90546"/>
        <dbReference type="ChEBI" id="CHEBI:456215"/>
        <dbReference type="EC" id="6.2.1.2"/>
    </reaction>
</comment>
<comment type="similarity">
    <text evidence="1">Belongs to the ATP-dependent AMP-binding enzyme family.</text>
</comment>
<dbReference type="PANTHER" id="PTHR43201">
    <property type="entry name" value="ACYL-COA SYNTHETASE"/>
    <property type="match status" value="1"/>
</dbReference>
<protein>
    <recommendedName>
        <fullName evidence="4">Medium-chain acyl-CoA ligase ACSF2, mitochondrial</fullName>
    </recommendedName>
</protein>
<dbReference type="Pfam" id="PF00501">
    <property type="entry name" value="AMP-binding"/>
    <property type="match status" value="1"/>
</dbReference>
<evidence type="ECO:0000313" key="9">
    <source>
        <dbReference type="Proteomes" id="UP000759131"/>
    </source>
</evidence>
<dbReference type="Gene3D" id="3.40.50.980">
    <property type="match status" value="1"/>
</dbReference>
<feature type="non-terminal residue" evidence="8">
    <location>
        <position position="1"/>
    </location>
</feature>
<dbReference type="Gene3D" id="3.40.50.12780">
    <property type="entry name" value="N-terminal domain of ligase-like"/>
    <property type="match status" value="1"/>
</dbReference>
<dbReference type="SUPFAM" id="SSF56801">
    <property type="entry name" value="Acetyl-CoA synthetase-like"/>
    <property type="match status" value="1"/>
</dbReference>
<gene>
    <name evidence="8" type="ORF">OSB1V03_LOCUS8086</name>
</gene>
<dbReference type="EMBL" id="OC859502">
    <property type="protein sequence ID" value="CAD7627661.1"/>
    <property type="molecule type" value="Genomic_DNA"/>
</dbReference>
<dbReference type="PANTHER" id="PTHR43201:SF5">
    <property type="entry name" value="MEDIUM-CHAIN ACYL-COA LIGASE ACSF2, MITOCHONDRIAL"/>
    <property type="match status" value="1"/>
</dbReference>
<dbReference type="InterPro" id="IPR000873">
    <property type="entry name" value="AMP-dep_synth/lig_dom"/>
</dbReference>
<accession>A0A7R9KQU3</accession>
<dbReference type="AlphaFoldDB" id="A0A7R9KQU3"/>
<dbReference type="PROSITE" id="PS51257">
    <property type="entry name" value="PROKAR_LIPOPROTEIN"/>
    <property type="match status" value="1"/>
</dbReference>
<evidence type="ECO:0000256" key="1">
    <source>
        <dbReference type="ARBA" id="ARBA00006432"/>
    </source>
</evidence>
<dbReference type="Gene3D" id="3.30.300.30">
    <property type="match status" value="1"/>
</dbReference>
<evidence type="ECO:0000256" key="2">
    <source>
        <dbReference type="ARBA" id="ARBA00022598"/>
    </source>
</evidence>
<name>A0A7R9KQU3_9ACAR</name>
<dbReference type="EMBL" id="CAJPIZ010004927">
    <property type="protein sequence ID" value="CAG2108091.1"/>
    <property type="molecule type" value="Genomic_DNA"/>
</dbReference>
<evidence type="ECO:0000313" key="8">
    <source>
        <dbReference type="EMBL" id="CAD7627661.1"/>
    </source>
</evidence>
<reference evidence="8" key="1">
    <citation type="submission" date="2020-11" db="EMBL/GenBank/DDBJ databases">
        <authorList>
            <person name="Tran Van P."/>
        </authorList>
    </citation>
    <scope>NUCLEOTIDE SEQUENCE</scope>
</reference>
<evidence type="ECO:0000256" key="4">
    <source>
        <dbReference type="ARBA" id="ARBA00039638"/>
    </source>
</evidence>
<sequence length="295" mass="33505">MLGLNRGDVAGIWSCNSYSWVPIVYACSKLGIVLCPINQAYKYKELANVLKLAQIKLLFMPGLNSSQDHVNEYHGTTGKPKAACLSQFSLVITNCMHSNSQLVNTLTRFKCTDMFATPFMVSDMLSYLEINRVCLPDLYGITMVGSPVSNELATRIPLVLPRCTGARVRFNAYQIILIARELLTRGFSQMLYYWRDETKTREVIDNNGWYITGDMAIMDEHGYLKICGRINDMIIVGGENVYPQEVEDVLRKHYMVNDAYVSKFNFVDKVIGVPDNKKGEEICAWIRLNQLDHMP</sequence>
<organism evidence="8">
    <name type="scientific">Medioppia subpectinata</name>
    <dbReference type="NCBI Taxonomy" id="1979941"/>
    <lineage>
        <taxon>Eukaryota</taxon>
        <taxon>Metazoa</taxon>
        <taxon>Ecdysozoa</taxon>
        <taxon>Arthropoda</taxon>
        <taxon>Chelicerata</taxon>
        <taxon>Arachnida</taxon>
        <taxon>Acari</taxon>
        <taxon>Acariformes</taxon>
        <taxon>Sarcoptiformes</taxon>
        <taxon>Oribatida</taxon>
        <taxon>Brachypylina</taxon>
        <taxon>Oppioidea</taxon>
        <taxon>Oppiidae</taxon>
        <taxon>Medioppia</taxon>
    </lineage>
</organism>
<dbReference type="GO" id="GO:0031956">
    <property type="term" value="F:medium-chain fatty acid-CoA ligase activity"/>
    <property type="evidence" value="ECO:0007669"/>
    <property type="project" value="UniProtKB-EC"/>
</dbReference>
<feature type="domain" description="AMP-dependent synthetase/ligase" evidence="7">
    <location>
        <begin position="2"/>
        <end position="60"/>
    </location>
</feature>
<dbReference type="InterPro" id="IPR042099">
    <property type="entry name" value="ANL_N_sf"/>
</dbReference>
<evidence type="ECO:0000259" key="7">
    <source>
        <dbReference type="Pfam" id="PF00501"/>
    </source>
</evidence>
<dbReference type="Proteomes" id="UP000759131">
    <property type="component" value="Unassembled WGS sequence"/>
</dbReference>
<evidence type="ECO:0000256" key="3">
    <source>
        <dbReference type="ARBA" id="ARBA00037247"/>
    </source>
</evidence>
<dbReference type="OrthoDB" id="10253115at2759"/>